<protein>
    <submittedName>
        <fullName evidence="2">Alkaline shock response membrane anchor protein AmaP</fullName>
    </submittedName>
</protein>
<gene>
    <name evidence="2" type="primary">amaP</name>
    <name evidence="2" type="ORF">E3J95_03230</name>
</gene>
<accession>A0A523QJR3</accession>
<dbReference type="NCBIfam" id="NF033218">
    <property type="entry name" value="anchor_AmaP"/>
    <property type="match status" value="1"/>
</dbReference>
<name>A0A523QJR3_UNCAE</name>
<dbReference type="EMBL" id="SOKU01000150">
    <property type="protein sequence ID" value="TES85942.1"/>
    <property type="molecule type" value="Genomic_DNA"/>
</dbReference>
<sequence length="173" mass="18936">MRFYQRIMLGVGFVVLAALCLGGALVAVGVFSRFVVVGALSALEQSPLTRLILLVVFLFLLGMSIYFPFSFRGRAKKTAVPLKNPLGEVEISQKAISEFVQRIGKEVEGVEDLEASIESSDEGLDVHLTLSAEAKGEIPRLIDELQTVVRNYLTSTIGIENVREIKVKVAKIL</sequence>
<keyword evidence="1" id="KW-0812">Transmembrane</keyword>
<dbReference type="Proteomes" id="UP000320781">
    <property type="component" value="Unassembled WGS sequence"/>
</dbReference>
<organism evidence="2 3">
    <name type="scientific">Aerophobetes bacterium</name>
    <dbReference type="NCBI Taxonomy" id="2030807"/>
    <lineage>
        <taxon>Bacteria</taxon>
        <taxon>Candidatus Aerophobota</taxon>
    </lineage>
</organism>
<evidence type="ECO:0000256" key="1">
    <source>
        <dbReference type="SAM" id="Phobius"/>
    </source>
</evidence>
<proteinExistence type="predicted"/>
<evidence type="ECO:0000313" key="2">
    <source>
        <dbReference type="EMBL" id="TES85942.1"/>
    </source>
</evidence>
<feature type="transmembrane region" description="Helical" evidence="1">
    <location>
        <begin position="7"/>
        <end position="31"/>
    </location>
</feature>
<evidence type="ECO:0000313" key="3">
    <source>
        <dbReference type="Proteomes" id="UP000320781"/>
    </source>
</evidence>
<dbReference type="AlphaFoldDB" id="A0A523QJR3"/>
<reference evidence="2 3" key="1">
    <citation type="submission" date="2019-03" db="EMBL/GenBank/DDBJ databases">
        <title>Metabolic potential of uncultured bacteria and archaea associated with petroleum seepage in deep-sea sediments.</title>
        <authorList>
            <person name="Dong X."/>
            <person name="Hubert C."/>
        </authorList>
    </citation>
    <scope>NUCLEOTIDE SEQUENCE [LARGE SCALE GENOMIC DNA]</scope>
    <source>
        <strain evidence="2">E44_bin92</strain>
    </source>
</reference>
<comment type="caution">
    <text evidence="2">The sequence shown here is derived from an EMBL/GenBank/DDBJ whole genome shotgun (WGS) entry which is preliminary data.</text>
</comment>
<keyword evidence="1" id="KW-1133">Transmembrane helix</keyword>
<keyword evidence="1" id="KW-0472">Membrane</keyword>
<feature type="transmembrane region" description="Helical" evidence="1">
    <location>
        <begin position="51"/>
        <end position="69"/>
    </location>
</feature>